<dbReference type="OrthoDB" id="9816190at2"/>
<dbReference type="InterPro" id="IPR037010">
    <property type="entry name" value="VitB12-dep_Met_synth_activ_sf"/>
</dbReference>
<gene>
    <name evidence="1" type="ordered locus">COPRO5265_0012</name>
</gene>
<dbReference type="Proteomes" id="UP000001732">
    <property type="component" value="Chromosome"/>
</dbReference>
<dbReference type="EMBL" id="CP001145">
    <property type="protein sequence ID" value="ACI16801.1"/>
    <property type="molecule type" value="Genomic_DNA"/>
</dbReference>
<dbReference type="GO" id="GO:0008705">
    <property type="term" value="F:methionine synthase activity"/>
    <property type="evidence" value="ECO:0007669"/>
    <property type="project" value="InterPro"/>
</dbReference>
<dbReference type="AlphaFoldDB" id="B5Y6I7"/>
<organism evidence="1 2">
    <name type="scientific">Coprothermobacter proteolyticus (strain ATCC 35245 / DSM 5265 / OCM 4 / BT)</name>
    <dbReference type="NCBI Taxonomy" id="309798"/>
    <lineage>
        <taxon>Bacteria</taxon>
        <taxon>Pseudomonadati</taxon>
        <taxon>Coprothermobacterota</taxon>
        <taxon>Coprothermobacteria</taxon>
        <taxon>Coprothermobacterales</taxon>
        <taxon>Coprothermobacteraceae</taxon>
        <taxon>Coprothermobacter</taxon>
    </lineage>
</organism>
<proteinExistence type="predicted"/>
<dbReference type="HOGENOM" id="CLU_1446494_0_0_9"/>
<dbReference type="STRING" id="309798.COPRO5265_0012"/>
<dbReference type="Gene3D" id="3.40.109.40">
    <property type="match status" value="1"/>
</dbReference>
<dbReference type="eggNOG" id="COG1410">
    <property type="taxonomic scope" value="Bacteria"/>
</dbReference>
<dbReference type="SUPFAM" id="SSF56507">
    <property type="entry name" value="Methionine synthase activation domain-like"/>
    <property type="match status" value="1"/>
</dbReference>
<dbReference type="KEGG" id="cpo:COPRO5265_0012"/>
<reference evidence="1 2" key="2">
    <citation type="journal article" date="2014" name="Genome Announc.">
        <title>Complete Genome Sequence of Coprothermobacter proteolyticus DSM 5265.</title>
        <authorList>
            <person name="Alexiev A."/>
            <person name="Coil D.A."/>
            <person name="Badger J.H."/>
            <person name="Enticknap J."/>
            <person name="Ward N."/>
            <person name="Robb F.T."/>
            <person name="Eisen J.A."/>
        </authorList>
    </citation>
    <scope>NUCLEOTIDE SEQUENCE [LARGE SCALE GENOMIC DNA]</scope>
    <source>
        <strain evidence="2">ATCC 35245 / DSM 5265 / OCM 4 / BT</strain>
    </source>
</reference>
<sequence length="195" mass="22193">MAKGGKETVAKVYVPEKATCMPDKKVFLARAGARYAFLVKEKDFMERANRLFLEGFSHIDPVIYYITSDSQTLLPQLLPSIFQGVKQVTVFLSTLGEEIDNLISSYLNRGKTFDAFLLDAWASEALETLNESFDKELRQKFGEGTMRFSPGYGDVDVRMNQYIVKELIRVENVRVLSSGEMVPRKTTTCMIGWYQ</sequence>
<protein>
    <submittedName>
        <fullName evidence="1">Vitamin B12 dependent methionine synthase, activation domain protein</fullName>
    </submittedName>
</protein>
<evidence type="ECO:0000313" key="1">
    <source>
        <dbReference type="EMBL" id="ACI16801.1"/>
    </source>
</evidence>
<reference evidence="2" key="1">
    <citation type="submission" date="2008-08" db="EMBL/GenBank/DDBJ databases">
        <title>The complete genome sequence of Coprothermobacter proteolyticus strain ATCC 5245 / DSM 5265 / BT.</title>
        <authorList>
            <person name="Dodson R.J."/>
            <person name="Durkin A.S."/>
            <person name="Wu M."/>
            <person name="Eisen J."/>
            <person name="Sutton G."/>
        </authorList>
    </citation>
    <scope>NUCLEOTIDE SEQUENCE [LARGE SCALE GENOMIC DNA]</scope>
    <source>
        <strain evidence="2">ATCC 35245 / DSM 5265 / OCM 4 / BT</strain>
    </source>
</reference>
<accession>B5Y6I7</accession>
<keyword evidence="2" id="KW-1185">Reference proteome</keyword>
<evidence type="ECO:0000313" key="2">
    <source>
        <dbReference type="Proteomes" id="UP000001732"/>
    </source>
</evidence>
<name>B5Y6I7_COPPD</name>